<dbReference type="PANTHER" id="PTHR11705">
    <property type="entry name" value="PROTEASE FAMILY M14 CARBOXYPEPTIDASE A,B"/>
    <property type="match status" value="1"/>
</dbReference>
<name>A0A143PHH1_LUTPR</name>
<reference evidence="10" key="2">
    <citation type="submission" date="2016-04" db="EMBL/GenBank/DDBJ databases">
        <title>First Complete Genome Sequence of a Subdivision 6 Acidobacterium.</title>
        <authorList>
            <person name="Huang S."/>
            <person name="Vieira S."/>
            <person name="Bunk B."/>
            <person name="Riedel T."/>
            <person name="Sproeer C."/>
            <person name="Overmann J."/>
        </authorList>
    </citation>
    <scope>NUCLEOTIDE SEQUENCE [LARGE SCALE GENOMIC DNA]</scope>
    <source>
        <strain evidence="10">DSM 100886 HEG_-6_39</strain>
    </source>
</reference>
<dbReference type="Gene3D" id="3.40.630.10">
    <property type="entry name" value="Zn peptidases"/>
    <property type="match status" value="1"/>
</dbReference>
<feature type="region of interest" description="Disordered" evidence="7">
    <location>
        <begin position="439"/>
        <end position="458"/>
    </location>
</feature>
<evidence type="ECO:0000313" key="9">
    <source>
        <dbReference type="EMBL" id="AMY07528.1"/>
    </source>
</evidence>
<dbReference type="OrthoDB" id="9758209at2"/>
<dbReference type="InterPro" id="IPR029062">
    <property type="entry name" value="Class_I_gatase-like"/>
</dbReference>
<keyword evidence="9" id="KW-0121">Carboxypeptidase</keyword>
<dbReference type="CDD" id="cd06240">
    <property type="entry name" value="M14-like"/>
    <property type="match status" value="1"/>
</dbReference>
<evidence type="ECO:0000256" key="5">
    <source>
        <dbReference type="ARBA" id="ARBA00022833"/>
    </source>
</evidence>
<keyword evidence="3" id="KW-0645">Protease</keyword>
<accession>A0A143PHH1</accession>
<dbReference type="Pfam" id="PF00246">
    <property type="entry name" value="Peptidase_M14"/>
    <property type="match status" value="1"/>
</dbReference>
<dbReference type="Proteomes" id="UP000076079">
    <property type="component" value="Chromosome"/>
</dbReference>
<organism evidence="9 10">
    <name type="scientific">Luteitalea pratensis</name>
    <dbReference type="NCBI Taxonomy" id="1855912"/>
    <lineage>
        <taxon>Bacteria</taxon>
        <taxon>Pseudomonadati</taxon>
        <taxon>Acidobacteriota</taxon>
        <taxon>Vicinamibacteria</taxon>
        <taxon>Vicinamibacterales</taxon>
        <taxon>Vicinamibacteraceae</taxon>
        <taxon>Luteitalea</taxon>
    </lineage>
</organism>
<proteinExistence type="inferred from homology"/>
<keyword evidence="5" id="KW-0862">Zinc</keyword>
<dbReference type="InterPro" id="IPR000834">
    <property type="entry name" value="Peptidase_M14"/>
</dbReference>
<dbReference type="GO" id="GO:0005615">
    <property type="term" value="C:extracellular space"/>
    <property type="evidence" value="ECO:0007669"/>
    <property type="project" value="TreeGrafter"/>
</dbReference>
<dbReference type="AlphaFoldDB" id="A0A143PHH1"/>
<dbReference type="STRING" id="1855912.LuPra_00701"/>
<sequence length="930" mass="102037">MPESESRRLPARLRRASLIFCLVAAGAAAIGTESRAAAGQAAVAAPTTSSGITSPREQFGFAIGDDYQLATYEQLTAYWKRLDEQSDRMSLVDIGKTAEGRPQWMAIITSPENHRKLERLKTIARRLALAEDVSTESEARALAAEGKAVVWIDGGLHANETLGAQQLIETVYQLVSGTDAELTRILDNVVILAVHANPDGHDLVANWYLRERDPLKRSLDDLPRLYQKYAGHDNNRDSYMSALAESANMNRVLYREWYPQIMYNHHQTGPIGTVMFAPPFRDPFNYVFDPLIPTTLDLVGAAMHTRFAAENKPGVTMRRGANYSTWWNGGLRTTVYFHNMVGLLTETIGNPTPIEIPFRPDRQLPSADLPFPIAPQTWHMRQSIEYSLTANRAVFDLAARYREQFLFNIWRMGRNAIERGQRDTWTMYPRRVQKVQAAAQASGSASAQRSPRGAAGSAPRALFDTVLRDPALRDPRGYVLAADQADFPTAITFVNTLIRAGVTVHRATAPFTVQGRSYPAGSLVVKTAQAFRPHVLDMFEPQDHPDDFQYPGGPPIPPYDSAGWTLAFQMGVQADRILDAFDGPFERVPDELGIPPGRVTGAASANAFVFTHQSNQAFRAINRLLKAGERVEWLPDGRFRVAGTRATKARLTEIAASTGVNFEGVTEATPGGQALGPVRIALWDRYGGSMPSGWLRLVLEQFEFPYEVVYPPQLDAGQLRSKYDVIILPDGAIPEAGAGAFAARALRSENIPDEYRARIGAYSEATTLPQLRAFLEAGGTVLTIGSSTALGQQLGLPVGNKLVDAKGAPLAAEQFYVPGSILRVKVDTTQPLAQGLRAETDVYFDNSPVFTLPADAKSKGITPVAWFDSPAPLRSGWAWGQAQLDGGVAIAEAKVGQGRLVLFGPEITFRAQPHGTFKFLFNGIYRSSVR</sequence>
<comment type="similarity">
    <text evidence="2">Belongs to the peptidase M14 family.</text>
</comment>
<evidence type="ECO:0000256" key="4">
    <source>
        <dbReference type="ARBA" id="ARBA00022801"/>
    </source>
</evidence>
<keyword evidence="4" id="KW-0378">Hydrolase</keyword>
<evidence type="ECO:0000259" key="8">
    <source>
        <dbReference type="SMART" id="SM00631"/>
    </source>
</evidence>
<comment type="cofactor">
    <cofactor evidence="1">
        <name>Zn(2+)</name>
        <dbReference type="ChEBI" id="CHEBI:29105"/>
    </cofactor>
</comment>
<evidence type="ECO:0000256" key="2">
    <source>
        <dbReference type="ARBA" id="ARBA00005988"/>
    </source>
</evidence>
<dbReference type="GO" id="GO:0006508">
    <property type="term" value="P:proteolysis"/>
    <property type="evidence" value="ECO:0007669"/>
    <property type="project" value="UniProtKB-KW"/>
</dbReference>
<dbReference type="SMART" id="SM00631">
    <property type="entry name" value="Zn_pept"/>
    <property type="match status" value="1"/>
</dbReference>
<evidence type="ECO:0000256" key="6">
    <source>
        <dbReference type="ARBA" id="ARBA00023049"/>
    </source>
</evidence>
<dbReference type="SUPFAM" id="SSF52317">
    <property type="entry name" value="Class I glutamine amidotransferase-like"/>
    <property type="match status" value="1"/>
</dbReference>
<dbReference type="RefSeq" id="WP_110169470.1">
    <property type="nucleotide sequence ID" value="NZ_CP015136.1"/>
</dbReference>
<dbReference type="PATRIC" id="fig|1813736.3.peg.735"/>
<reference evidence="9 10" key="1">
    <citation type="journal article" date="2016" name="Genome Announc.">
        <title>First Complete Genome Sequence of a Subdivision 6 Acidobacterium Strain.</title>
        <authorList>
            <person name="Huang S."/>
            <person name="Vieira S."/>
            <person name="Bunk B."/>
            <person name="Riedel T."/>
            <person name="Sproer C."/>
            <person name="Overmann J."/>
        </authorList>
    </citation>
    <scope>NUCLEOTIDE SEQUENCE [LARGE SCALE GENOMIC DNA]</scope>
    <source>
        <strain evidence="10">DSM 100886 HEG_-6_39</strain>
    </source>
</reference>
<protein>
    <submittedName>
        <fullName evidence="9">Zinc carboxypeptidase</fullName>
    </submittedName>
</protein>
<feature type="domain" description="Peptidase M14" evidence="8">
    <location>
        <begin position="69"/>
        <end position="346"/>
    </location>
</feature>
<keyword evidence="10" id="KW-1185">Reference proteome</keyword>
<keyword evidence="6" id="KW-0482">Metalloprotease</keyword>
<evidence type="ECO:0000313" key="10">
    <source>
        <dbReference type="Proteomes" id="UP000076079"/>
    </source>
</evidence>
<evidence type="ECO:0000256" key="1">
    <source>
        <dbReference type="ARBA" id="ARBA00001947"/>
    </source>
</evidence>
<dbReference type="KEGG" id="abac:LuPra_00701"/>
<dbReference type="GO" id="GO:0004181">
    <property type="term" value="F:metallocarboxypeptidase activity"/>
    <property type="evidence" value="ECO:0007669"/>
    <property type="project" value="InterPro"/>
</dbReference>
<dbReference type="SUPFAM" id="SSF53187">
    <property type="entry name" value="Zn-dependent exopeptidases"/>
    <property type="match status" value="1"/>
</dbReference>
<dbReference type="PANTHER" id="PTHR11705:SF143">
    <property type="entry name" value="SLL0236 PROTEIN"/>
    <property type="match status" value="1"/>
</dbReference>
<evidence type="ECO:0000256" key="3">
    <source>
        <dbReference type="ARBA" id="ARBA00022670"/>
    </source>
</evidence>
<dbReference type="EMBL" id="CP015136">
    <property type="protein sequence ID" value="AMY07528.1"/>
    <property type="molecule type" value="Genomic_DNA"/>
</dbReference>
<dbReference type="GO" id="GO:0008270">
    <property type="term" value="F:zinc ion binding"/>
    <property type="evidence" value="ECO:0007669"/>
    <property type="project" value="InterPro"/>
</dbReference>
<evidence type="ECO:0000256" key="7">
    <source>
        <dbReference type="SAM" id="MobiDB-lite"/>
    </source>
</evidence>
<gene>
    <name evidence="9" type="ORF">LuPra_00701</name>
</gene>